<evidence type="ECO:0000256" key="1">
    <source>
        <dbReference type="SAM" id="MobiDB-lite"/>
    </source>
</evidence>
<organism evidence="3 4">
    <name type="scientific">Rhipicephalus microplus</name>
    <name type="common">Cattle tick</name>
    <name type="synonym">Boophilus microplus</name>
    <dbReference type="NCBI Taxonomy" id="6941"/>
    <lineage>
        <taxon>Eukaryota</taxon>
        <taxon>Metazoa</taxon>
        <taxon>Ecdysozoa</taxon>
        <taxon>Arthropoda</taxon>
        <taxon>Chelicerata</taxon>
        <taxon>Arachnida</taxon>
        <taxon>Acari</taxon>
        <taxon>Parasitiformes</taxon>
        <taxon>Ixodida</taxon>
        <taxon>Ixodoidea</taxon>
        <taxon>Ixodidae</taxon>
        <taxon>Rhipicephalinae</taxon>
        <taxon>Rhipicephalus</taxon>
        <taxon>Boophilus</taxon>
    </lineage>
</organism>
<sequence length="177" mass="19775">MSAEIRRCDEGKCAGEGERDRRPNPGCSPREKGADFCRLFTETIALVGDAQLLLLVDFNARHPDWGYTHMDPKGRKLWSLVQDLRLNLLNDPQQPPTRIGNSVCRDTSADLTLCKNVTRATWASTGPLVGSDQNILAITIQTCLIKKPKPTARITDSPKFRQLREEQASDTITDLNE</sequence>
<dbReference type="Pfam" id="PF14529">
    <property type="entry name" value="Exo_endo_phos_2"/>
    <property type="match status" value="1"/>
</dbReference>
<dbReference type="InterPro" id="IPR005135">
    <property type="entry name" value="Endo/exonuclease/phosphatase"/>
</dbReference>
<gene>
    <name evidence="3" type="ORF">HPB51_015003</name>
</gene>
<name>A0A9J6EGT8_RHIMP</name>
<dbReference type="VEuPathDB" id="VectorBase:LOC119162244"/>
<feature type="region of interest" description="Disordered" evidence="1">
    <location>
        <begin position="155"/>
        <end position="177"/>
    </location>
</feature>
<evidence type="ECO:0000313" key="4">
    <source>
        <dbReference type="Proteomes" id="UP000821866"/>
    </source>
</evidence>
<dbReference type="Gene3D" id="3.60.10.10">
    <property type="entry name" value="Endonuclease/exonuclease/phosphatase"/>
    <property type="match status" value="1"/>
</dbReference>
<keyword evidence="4" id="KW-1185">Reference proteome</keyword>
<proteinExistence type="predicted"/>
<reference evidence="3" key="2">
    <citation type="submission" date="2021-09" db="EMBL/GenBank/DDBJ databases">
        <authorList>
            <person name="Jia N."/>
            <person name="Wang J."/>
            <person name="Shi W."/>
            <person name="Du L."/>
            <person name="Sun Y."/>
            <person name="Zhan W."/>
            <person name="Jiang J."/>
            <person name="Wang Q."/>
            <person name="Zhang B."/>
            <person name="Ji P."/>
            <person name="Sakyi L.B."/>
            <person name="Cui X."/>
            <person name="Yuan T."/>
            <person name="Jiang B."/>
            <person name="Yang W."/>
            <person name="Lam T.T.-Y."/>
            <person name="Chang Q."/>
            <person name="Ding S."/>
            <person name="Wang X."/>
            <person name="Zhu J."/>
            <person name="Ruan X."/>
            <person name="Zhao L."/>
            <person name="Wei J."/>
            <person name="Que T."/>
            <person name="Du C."/>
            <person name="Cheng J."/>
            <person name="Dai P."/>
            <person name="Han X."/>
            <person name="Huang E."/>
            <person name="Gao Y."/>
            <person name="Liu J."/>
            <person name="Shao H."/>
            <person name="Ye R."/>
            <person name="Li L."/>
            <person name="Wei W."/>
            <person name="Wang X."/>
            <person name="Wang C."/>
            <person name="Huo Q."/>
            <person name="Li W."/>
            <person name="Guo W."/>
            <person name="Chen H."/>
            <person name="Chen S."/>
            <person name="Zhou L."/>
            <person name="Zhou L."/>
            <person name="Ni X."/>
            <person name="Tian J."/>
            <person name="Zhou Y."/>
            <person name="Sheng Y."/>
            <person name="Liu T."/>
            <person name="Pan Y."/>
            <person name="Xia L."/>
            <person name="Li J."/>
            <person name="Zhao F."/>
            <person name="Cao W."/>
        </authorList>
    </citation>
    <scope>NUCLEOTIDE SEQUENCE</scope>
    <source>
        <strain evidence="3">Rmic-2018</strain>
        <tissue evidence="3">Larvae</tissue>
    </source>
</reference>
<evidence type="ECO:0000313" key="3">
    <source>
        <dbReference type="EMBL" id="KAH8033657.1"/>
    </source>
</evidence>
<protein>
    <recommendedName>
        <fullName evidence="2">Endonuclease/exonuclease/phosphatase domain-containing protein</fullName>
    </recommendedName>
</protein>
<dbReference type="SUPFAM" id="SSF56219">
    <property type="entry name" value="DNase I-like"/>
    <property type="match status" value="1"/>
</dbReference>
<dbReference type="GO" id="GO:0003824">
    <property type="term" value="F:catalytic activity"/>
    <property type="evidence" value="ECO:0007669"/>
    <property type="project" value="InterPro"/>
</dbReference>
<comment type="caution">
    <text evidence="3">The sequence shown here is derived from an EMBL/GenBank/DDBJ whole genome shotgun (WGS) entry which is preliminary data.</text>
</comment>
<dbReference type="AlphaFoldDB" id="A0A9J6EGT8"/>
<dbReference type="InterPro" id="IPR036691">
    <property type="entry name" value="Endo/exonu/phosph_ase_sf"/>
</dbReference>
<evidence type="ECO:0000259" key="2">
    <source>
        <dbReference type="Pfam" id="PF14529"/>
    </source>
</evidence>
<feature type="compositionally biased region" description="Basic and acidic residues" evidence="1">
    <location>
        <begin position="156"/>
        <end position="167"/>
    </location>
</feature>
<feature type="domain" description="Endonuclease/exonuclease/phosphatase" evidence="2">
    <location>
        <begin position="27"/>
        <end position="132"/>
    </location>
</feature>
<accession>A0A9J6EGT8</accession>
<dbReference type="Proteomes" id="UP000821866">
    <property type="component" value="Chromosome 2"/>
</dbReference>
<dbReference type="EMBL" id="JABSTU010000004">
    <property type="protein sequence ID" value="KAH8033657.1"/>
    <property type="molecule type" value="Genomic_DNA"/>
</dbReference>
<reference evidence="3" key="1">
    <citation type="journal article" date="2020" name="Cell">
        <title>Large-Scale Comparative Analyses of Tick Genomes Elucidate Their Genetic Diversity and Vector Capacities.</title>
        <authorList>
            <consortium name="Tick Genome and Microbiome Consortium (TIGMIC)"/>
            <person name="Jia N."/>
            <person name="Wang J."/>
            <person name="Shi W."/>
            <person name="Du L."/>
            <person name="Sun Y."/>
            <person name="Zhan W."/>
            <person name="Jiang J.F."/>
            <person name="Wang Q."/>
            <person name="Zhang B."/>
            <person name="Ji P."/>
            <person name="Bell-Sakyi L."/>
            <person name="Cui X.M."/>
            <person name="Yuan T.T."/>
            <person name="Jiang B.G."/>
            <person name="Yang W.F."/>
            <person name="Lam T.T."/>
            <person name="Chang Q.C."/>
            <person name="Ding S.J."/>
            <person name="Wang X.J."/>
            <person name="Zhu J.G."/>
            <person name="Ruan X.D."/>
            <person name="Zhao L."/>
            <person name="Wei J.T."/>
            <person name="Ye R.Z."/>
            <person name="Que T.C."/>
            <person name="Du C.H."/>
            <person name="Zhou Y.H."/>
            <person name="Cheng J.X."/>
            <person name="Dai P.F."/>
            <person name="Guo W.B."/>
            <person name="Han X.H."/>
            <person name="Huang E.J."/>
            <person name="Li L.F."/>
            <person name="Wei W."/>
            <person name="Gao Y.C."/>
            <person name="Liu J.Z."/>
            <person name="Shao H.Z."/>
            <person name="Wang X."/>
            <person name="Wang C.C."/>
            <person name="Yang T.C."/>
            <person name="Huo Q.B."/>
            <person name="Li W."/>
            <person name="Chen H.Y."/>
            <person name="Chen S.E."/>
            <person name="Zhou L.G."/>
            <person name="Ni X.B."/>
            <person name="Tian J.H."/>
            <person name="Sheng Y."/>
            <person name="Liu T."/>
            <person name="Pan Y.S."/>
            <person name="Xia L.Y."/>
            <person name="Li J."/>
            <person name="Zhao F."/>
            <person name="Cao W.C."/>
        </authorList>
    </citation>
    <scope>NUCLEOTIDE SEQUENCE</scope>
    <source>
        <strain evidence="3">Rmic-2018</strain>
    </source>
</reference>